<evidence type="ECO:0000313" key="2">
    <source>
        <dbReference type="EMBL" id="KAK4092949.1"/>
    </source>
</evidence>
<name>A0ABR0C9S7_PURLI</name>
<dbReference type="EMBL" id="JAWRVI010000007">
    <property type="protein sequence ID" value="KAK4092949.1"/>
    <property type="molecule type" value="Genomic_DNA"/>
</dbReference>
<dbReference type="Proteomes" id="UP001287286">
    <property type="component" value="Unassembled WGS sequence"/>
</dbReference>
<keyword evidence="1" id="KW-0732">Signal</keyword>
<evidence type="ECO:0000256" key="1">
    <source>
        <dbReference type="SAM" id="SignalP"/>
    </source>
</evidence>
<keyword evidence="3" id="KW-1185">Reference proteome</keyword>
<reference evidence="2 3" key="1">
    <citation type="journal article" date="2024" name="Microbiol. Resour. Announc.">
        <title>Genome annotations for the ascomycete fungi Trichoderma harzianum, Trichoderma aggressivum, and Purpureocillium lilacinum.</title>
        <authorList>
            <person name="Beijen E.P.W."/>
            <person name="Ohm R.A."/>
        </authorList>
    </citation>
    <scope>NUCLEOTIDE SEQUENCE [LARGE SCALE GENOMIC DNA]</scope>
    <source>
        <strain evidence="2 3">CBS 150709</strain>
    </source>
</reference>
<accession>A0ABR0C9S7</accession>
<evidence type="ECO:0008006" key="4">
    <source>
        <dbReference type="Google" id="ProtNLM"/>
    </source>
</evidence>
<protein>
    <recommendedName>
        <fullName evidence="4">Secreted protein</fullName>
    </recommendedName>
</protein>
<feature type="signal peptide" evidence="1">
    <location>
        <begin position="1"/>
        <end position="34"/>
    </location>
</feature>
<gene>
    <name evidence="2" type="ORF">Purlil1_2874</name>
</gene>
<feature type="chain" id="PRO_5045121533" description="Secreted protein" evidence="1">
    <location>
        <begin position="35"/>
        <end position="122"/>
    </location>
</feature>
<sequence>MGLAQASPVLRFTALGVTKGLWLWLALRAAPCTSLPGAVLPPTHTRHAACSMPLFPSYDAFSPILPRFLLSCREPNSCGVVPRASTTSTSLAIGLKAAGLGAGKAAAALPRTGFDGNLGLLR</sequence>
<comment type="caution">
    <text evidence="2">The sequence shown here is derived from an EMBL/GenBank/DDBJ whole genome shotgun (WGS) entry which is preliminary data.</text>
</comment>
<evidence type="ECO:0000313" key="3">
    <source>
        <dbReference type="Proteomes" id="UP001287286"/>
    </source>
</evidence>
<organism evidence="2 3">
    <name type="scientific">Purpureocillium lilacinum</name>
    <name type="common">Paecilomyces lilacinus</name>
    <dbReference type="NCBI Taxonomy" id="33203"/>
    <lineage>
        <taxon>Eukaryota</taxon>
        <taxon>Fungi</taxon>
        <taxon>Dikarya</taxon>
        <taxon>Ascomycota</taxon>
        <taxon>Pezizomycotina</taxon>
        <taxon>Sordariomycetes</taxon>
        <taxon>Hypocreomycetidae</taxon>
        <taxon>Hypocreales</taxon>
        <taxon>Ophiocordycipitaceae</taxon>
        <taxon>Purpureocillium</taxon>
    </lineage>
</organism>
<proteinExistence type="predicted"/>